<gene>
    <name evidence="2" type="primary">METTL5</name>
</gene>
<proteinExistence type="predicted"/>
<evidence type="ECO:0000313" key="2">
    <source>
        <dbReference type="Ensembl" id="ENSECAP00000062326.1"/>
    </source>
</evidence>
<protein>
    <submittedName>
        <fullName evidence="2">Methyltransferase 5, N6-adenosine</fullName>
    </submittedName>
</protein>
<reference evidence="2" key="2">
    <citation type="submission" date="2025-08" db="UniProtKB">
        <authorList>
            <consortium name="Ensembl"/>
        </authorList>
    </citation>
    <scope>IDENTIFICATION</scope>
    <source>
        <strain evidence="2">Thoroughbred</strain>
    </source>
</reference>
<feature type="region of interest" description="Disordered" evidence="1">
    <location>
        <begin position="50"/>
        <end position="86"/>
    </location>
</feature>
<dbReference type="InterPro" id="IPR051720">
    <property type="entry name" value="rRNA_MeTrfase/Polyamine_Synth"/>
</dbReference>
<organism evidence="2 3">
    <name type="scientific">Equus caballus</name>
    <name type="common">Horse</name>
    <dbReference type="NCBI Taxonomy" id="9796"/>
    <lineage>
        <taxon>Eukaryota</taxon>
        <taxon>Metazoa</taxon>
        <taxon>Chordata</taxon>
        <taxon>Craniata</taxon>
        <taxon>Vertebrata</taxon>
        <taxon>Euteleostomi</taxon>
        <taxon>Mammalia</taxon>
        <taxon>Eutheria</taxon>
        <taxon>Laurasiatheria</taxon>
        <taxon>Perissodactyla</taxon>
        <taxon>Equidae</taxon>
        <taxon>Equus</taxon>
    </lineage>
</organism>
<dbReference type="Gene3D" id="3.40.50.150">
    <property type="entry name" value="Vaccinia Virus protein VP39"/>
    <property type="match status" value="1"/>
</dbReference>
<evidence type="ECO:0000313" key="3">
    <source>
        <dbReference type="Proteomes" id="UP000002281"/>
    </source>
</evidence>
<dbReference type="InterPro" id="IPR029063">
    <property type="entry name" value="SAM-dependent_MTases_sf"/>
</dbReference>
<keyword evidence="3" id="KW-1185">Reference proteome</keyword>
<reference evidence="2 3" key="1">
    <citation type="journal article" date="2009" name="Science">
        <title>Genome sequence, comparative analysis, and population genetics of the domestic horse.</title>
        <authorList>
            <consortium name="Broad Institute Genome Sequencing Platform"/>
            <consortium name="Broad Institute Whole Genome Assembly Team"/>
            <person name="Wade C.M."/>
            <person name="Giulotto E."/>
            <person name="Sigurdsson S."/>
            <person name="Zoli M."/>
            <person name="Gnerre S."/>
            <person name="Imsland F."/>
            <person name="Lear T.L."/>
            <person name="Adelson D.L."/>
            <person name="Bailey E."/>
            <person name="Bellone R.R."/>
            <person name="Bloecker H."/>
            <person name="Distl O."/>
            <person name="Edgar R.C."/>
            <person name="Garber M."/>
            <person name="Leeb T."/>
            <person name="Mauceli E."/>
            <person name="MacLeod J.N."/>
            <person name="Penedo M.C.T."/>
            <person name="Raison J.M."/>
            <person name="Sharpe T."/>
            <person name="Vogel J."/>
            <person name="Andersson L."/>
            <person name="Antczak D.F."/>
            <person name="Biagi T."/>
            <person name="Binns M.M."/>
            <person name="Chowdhary B.P."/>
            <person name="Coleman S.J."/>
            <person name="Della Valle G."/>
            <person name="Fryc S."/>
            <person name="Guerin G."/>
            <person name="Hasegawa T."/>
            <person name="Hill E.W."/>
            <person name="Jurka J."/>
            <person name="Kiialainen A."/>
            <person name="Lindgren G."/>
            <person name="Liu J."/>
            <person name="Magnani E."/>
            <person name="Mickelson J.R."/>
            <person name="Murray J."/>
            <person name="Nergadze S.G."/>
            <person name="Onofrio R."/>
            <person name="Pedroni S."/>
            <person name="Piras M.F."/>
            <person name="Raudsepp T."/>
            <person name="Rocchi M."/>
            <person name="Roeed K.H."/>
            <person name="Ryder O.A."/>
            <person name="Searle S."/>
            <person name="Skow L."/>
            <person name="Swinburne J.E."/>
            <person name="Syvaenen A.C."/>
            <person name="Tozaki T."/>
            <person name="Valberg S.J."/>
            <person name="Vaudin M."/>
            <person name="White J.R."/>
            <person name="Zody M.C."/>
            <person name="Lander E.S."/>
            <person name="Lindblad-Toh K."/>
        </authorList>
    </citation>
    <scope>NUCLEOTIDE SEQUENCE [LARGE SCALE GENOMIC DNA]</scope>
    <source>
        <strain evidence="2 3">Thoroughbred</strain>
    </source>
</reference>
<reference evidence="2" key="3">
    <citation type="submission" date="2025-09" db="UniProtKB">
        <authorList>
            <consortium name="Ensembl"/>
        </authorList>
    </citation>
    <scope>IDENTIFICATION</scope>
    <source>
        <strain evidence="2">Thoroughbred</strain>
    </source>
</reference>
<feature type="region of interest" description="Disordered" evidence="1">
    <location>
        <begin position="1"/>
        <end position="32"/>
    </location>
</feature>
<dbReference type="PANTHER" id="PTHR23290:SF0">
    <property type="entry name" value="RRNA N6-ADENOSINE-METHYLTRANSFERASE METTL5"/>
    <property type="match status" value="1"/>
</dbReference>
<accession>A0A9L0RHN6</accession>
<dbReference type="PANTHER" id="PTHR23290">
    <property type="entry name" value="RRNA N6-ADENOSINE-METHYLTRANSFERASE METTL5"/>
    <property type="match status" value="1"/>
</dbReference>
<dbReference type="AlphaFoldDB" id="A0A9L0RHN6"/>
<name>A0A9L0RHN6_HORSE</name>
<dbReference type="Ensembl" id="ENSECAT00000103886.1">
    <property type="protein sequence ID" value="ENSECAP00000062326.1"/>
    <property type="gene ID" value="ENSECAG00000004756.4"/>
</dbReference>
<dbReference type="GO" id="GO:0016740">
    <property type="term" value="F:transferase activity"/>
    <property type="evidence" value="ECO:0007669"/>
    <property type="project" value="UniProtKB-ARBA"/>
</dbReference>
<sequence length="159" mass="16975">IGAGTPGSGTPARLRSGTSGPGRGDSNLLKSRDAARGILRGLQGGADACLRGARDPLGIPRGASEAGGRVRPPLAQGGVREQPGPGTDMAFLKTALEMARTAVYSLHKSSTREHIQKKAAEWKIKIDIIAELRYDLPASYKFHRKKSVDIEVDLIRFSF</sequence>
<evidence type="ECO:0000256" key="1">
    <source>
        <dbReference type="SAM" id="MobiDB-lite"/>
    </source>
</evidence>
<dbReference type="GeneTree" id="ENSGT00390000000227"/>
<dbReference type="Proteomes" id="UP000002281">
    <property type="component" value="Chromosome 18"/>
</dbReference>